<feature type="binding site" evidence="11">
    <location>
        <position position="209"/>
    </location>
    <ligand>
        <name>FMN</name>
        <dbReference type="ChEBI" id="CHEBI:58210"/>
    </ligand>
</feature>
<keyword evidence="3 11" id="KW-0285">Flavoprotein</keyword>
<feature type="binding site" evidence="11">
    <location>
        <position position="184"/>
    </location>
    <ligand>
        <name>FMN</name>
        <dbReference type="ChEBI" id="CHEBI:58210"/>
    </ligand>
</feature>
<comment type="caution">
    <text evidence="13">The sequence shown here is derived from an EMBL/GenBank/DDBJ whole genome shotgun (WGS) entry which is preliminary data.</text>
</comment>
<keyword evidence="8 11" id="KW-0414">Isoprene biosynthesis</keyword>
<evidence type="ECO:0000256" key="2">
    <source>
        <dbReference type="ARBA" id="ARBA00022490"/>
    </source>
</evidence>
<organism evidence="13 14">
    <name type="scientific">Dolosigranulum pigrum</name>
    <dbReference type="NCBI Taxonomy" id="29394"/>
    <lineage>
        <taxon>Bacteria</taxon>
        <taxon>Bacillati</taxon>
        <taxon>Bacillota</taxon>
        <taxon>Bacilli</taxon>
        <taxon>Lactobacillales</taxon>
        <taxon>Carnobacteriaceae</taxon>
        <taxon>Dolosigranulum</taxon>
    </lineage>
</organism>
<evidence type="ECO:0000256" key="5">
    <source>
        <dbReference type="ARBA" id="ARBA00022723"/>
    </source>
</evidence>
<feature type="binding site" evidence="11">
    <location>
        <position position="93"/>
    </location>
    <ligand>
        <name>FMN</name>
        <dbReference type="ChEBI" id="CHEBI:58210"/>
    </ligand>
</feature>
<comment type="cofactor">
    <cofactor evidence="11">
        <name>NADPH</name>
        <dbReference type="ChEBI" id="CHEBI:57783"/>
    </cofactor>
</comment>
<feature type="binding site" evidence="11">
    <location>
        <begin position="7"/>
        <end position="8"/>
    </location>
    <ligand>
        <name>substrate</name>
    </ligand>
</feature>
<protein>
    <recommendedName>
        <fullName evidence="11">Isopentenyl-diphosphate delta-isomerase</fullName>
        <shortName evidence="11">IPP isomerase</shortName>
        <ecNumber evidence="11">5.3.3.2</ecNumber>
    </recommendedName>
    <alternativeName>
        <fullName evidence="11">Isopentenyl diphosphate:dimethylallyl diphosphate isomerase</fullName>
    </alternativeName>
    <alternativeName>
        <fullName evidence="11">Isopentenyl pyrophosphate isomerase</fullName>
    </alternativeName>
    <alternativeName>
        <fullName evidence="11">Type 2 isopentenyl diphosphate isomerase</fullName>
        <shortName evidence="11">IDI-2</shortName>
    </alternativeName>
</protein>
<evidence type="ECO:0000256" key="6">
    <source>
        <dbReference type="ARBA" id="ARBA00022842"/>
    </source>
</evidence>
<dbReference type="CDD" id="cd02811">
    <property type="entry name" value="IDI-2_FMN"/>
    <property type="match status" value="1"/>
</dbReference>
<feature type="domain" description="FMN-dependent dehydrogenase" evidence="12">
    <location>
        <begin position="165"/>
        <end position="326"/>
    </location>
</feature>
<evidence type="ECO:0000256" key="10">
    <source>
        <dbReference type="ARBA" id="ARBA00025810"/>
    </source>
</evidence>
<feature type="binding site" evidence="11">
    <location>
        <position position="122"/>
    </location>
    <ligand>
        <name>FMN</name>
        <dbReference type="ChEBI" id="CHEBI:58210"/>
    </ligand>
</feature>
<comment type="cofactor">
    <cofactor evidence="11">
        <name>Mg(2+)</name>
        <dbReference type="ChEBI" id="CHEBI:18420"/>
    </cofactor>
</comment>
<feature type="binding site" evidence="11">
    <location>
        <position position="152"/>
    </location>
    <ligand>
        <name>substrate</name>
    </ligand>
</feature>
<keyword evidence="2 11" id="KW-0963">Cytoplasm</keyword>
<dbReference type="Proteomes" id="UP000190409">
    <property type="component" value="Unassembled WGS sequence"/>
</dbReference>
<dbReference type="InterPro" id="IPR011179">
    <property type="entry name" value="IPdP_isomerase"/>
</dbReference>
<keyword evidence="5 11" id="KW-0479">Metal-binding</keyword>
<dbReference type="GO" id="GO:0005737">
    <property type="term" value="C:cytoplasm"/>
    <property type="evidence" value="ECO:0007669"/>
    <property type="project" value="UniProtKB-SubCell"/>
</dbReference>
<keyword evidence="9 11" id="KW-0413">Isomerase</keyword>
<dbReference type="Gene3D" id="3.20.20.70">
    <property type="entry name" value="Aldolase class I"/>
    <property type="match status" value="1"/>
</dbReference>
<comment type="subcellular location">
    <subcellularLocation>
        <location evidence="11">Cytoplasm</location>
    </subcellularLocation>
</comment>
<dbReference type="GO" id="GO:0000287">
    <property type="term" value="F:magnesium ion binding"/>
    <property type="evidence" value="ECO:0007669"/>
    <property type="project" value="UniProtKB-UniRule"/>
</dbReference>
<dbReference type="GO" id="GO:0004452">
    <property type="term" value="F:isopentenyl-diphosphate delta-isomerase activity"/>
    <property type="evidence" value="ECO:0007669"/>
    <property type="project" value="UniProtKB-UniRule"/>
</dbReference>
<dbReference type="GO" id="GO:0016491">
    <property type="term" value="F:oxidoreductase activity"/>
    <property type="evidence" value="ECO:0007669"/>
    <property type="project" value="InterPro"/>
</dbReference>
<dbReference type="GO" id="GO:0010181">
    <property type="term" value="F:FMN binding"/>
    <property type="evidence" value="ECO:0007669"/>
    <property type="project" value="UniProtKB-UniRule"/>
</dbReference>
<feature type="binding site" evidence="11">
    <location>
        <position position="214"/>
    </location>
    <ligand>
        <name>FMN</name>
        <dbReference type="ChEBI" id="CHEBI:58210"/>
    </ligand>
</feature>
<comment type="cofactor">
    <cofactor evidence="1 11">
        <name>FMN</name>
        <dbReference type="ChEBI" id="CHEBI:58210"/>
    </cofactor>
</comment>
<feature type="binding site" evidence="11">
    <location>
        <begin position="261"/>
        <end position="263"/>
    </location>
    <ligand>
        <name>FMN</name>
        <dbReference type="ChEBI" id="CHEBI:58210"/>
    </ligand>
</feature>
<accession>A0A1S8KNS6</accession>
<dbReference type="HAMAP" id="MF_00354">
    <property type="entry name" value="Idi_2"/>
    <property type="match status" value="1"/>
</dbReference>
<feature type="binding site" evidence="11">
    <location>
        <position position="153"/>
    </location>
    <ligand>
        <name>Mg(2+)</name>
        <dbReference type="ChEBI" id="CHEBI:18420"/>
    </ligand>
</feature>
<sequence>MPKQTNRKNEHVSLAEKFYPRQHSPFNDIQFIHHSLPGIDVADVDLSTSVAGLTFSAPFFINAMTGGSDWTGRVNEKLAIIARECQLAIATGSISAGLKFPDMADSYRIVRQTHPNGLILANLGAGHSVENAQRAVDLLQADGLQIHVNAPQEIVMPEGDRSFCHWLDHIQAIVDNISVPIIVKEVGFGMSRETIQLLDDIGVDAIDISGRGGTNFAQIENYRRKDYKLDILEDWGQTTPVSLLEAGEVSLKTAEIIASGGIRTPLEMTKALALGAHLVGLSGEFLHLALNDIDQAITTVQQWKETLTKIYTILGAQSTPHLQQAQLILRGDTAHWCYARGIDITKYSQR</sequence>
<dbReference type="SUPFAM" id="SSF51395">
    <property type="entry name" value="FMN-linked oxidoreductases"/>
    <property type="match status" value="1"/>
</dbReference>
<evidence type="ECO:0000256" key="11">
    <source>
        <dbReference type="HAMAP-Rule" id="MF_00354"/>
    </source>
</evidence>
<dbReference type="EC" id="5.3.3.2" evidence="11"/>
<evidence type="ECO:0000313" key="13">
    <source>
        <dbReference type="EMBL" id="OOL81303.1"/>
    </source>
</evidence>
<comment type="caution">
    <text evidence="11">Lacks conserved residue(s) required for the propagation of feature annotation.</text>
</comment>
<reference evidence="13 14" key="1">
    <citation type="submission" date="2017-01" db="EMBL/GenBank/DDBJ databases">
        <title>Complete Genome Sequence of Dolosigranulum pigrum isolated from a Patient with interstitial lung disease.</title>
        <authorList>
            <person name="Mukhopadhyay R."/>
            <person name="Joaquin J."/>
            <person name="Hogue R."/>
            <person name="Fitzgerald S."/>
            <person name="Jospin G."/>
            <person name="Eisen J.A."/>
            <person name="Chaturvedi V."/>
        </authorList>
    </citation>
    <scope>NUCLEOTIDE SEQUENCE [LARGE SCALE GENOMIC DNA]</scope>
    <source>
        <strain evidence="13 14">15S00348</strain>
    </source>
</reference>
<evidence type="ECO:0000256" key="1">
    <source>
        <dbReference type="ARBA" id="ARBA00001917"/>
    </source>
</evidence>
<evidence type="ECO:0000259" key="12">
    <source>
        <dbReference type="Pfam" id="PF01070"/>
    </source>
</evidence>
<name>A0A1S8KNS6_9LACT</name>
<feature type="binding site" evidence="11">
    <location>
        <begin position="63"/>
        <end position="65"/>
    </location>
    <ligand>
        <name>FMN</name>
        <dbReference type="ChEBI" id="CHEBI:58210"/>
    </ligand>
</feature>
<dbReference type="EMBL" id="MUYF01000003">
    <property type="protein sequence ID" value="OOL81303.1"/>
    <property type="molecule type" value="Genomic_DNA"/>
</dbReference>
<dbReference type="NCBIfam" id="TIGR02151">
    <property type="entry name" value="IPP_isom_2"/>
    <property type="match status" value="1"/>
</dbReference>
<keyword evidence="7 11" id="KW-0521">NADP</keyword>
<dbReference type="GO" id="GO:0070402">
    <property type="term" value="F:NADPH binding"/>
    <property type="evidence" value="ECO:0007669"/>
    <property type="project" value="UniProtKB-UniRule"/>
</dbReference>
<comment type="similarity">
    <text evidence="11">Belongs to the IPP isomerase type 2 family.</text>
</comment>
<evidence type="ECO:0000256" key="8">
    <source>
        <dbReference type="ARBA" id="ARBA00023229"/>
    </source>
</evidence>
<evidence type="ECO:0000256" key="7">
    <source>
        <dbReference type="ARBA" id="ARBA00022857"/>
    </source>
</evidence>
<evidence type="ECO:0000313" key="14">
    <source>
        <dbReference type="Proteomes" id="UP000190409"/>
    </source>
</evidence>
<keyword evidence="6 11" id="KW-0460">Magnesium</keyword>
<comment type="catalytic activity">
    <reaction evidence="11">
        <text>isopentenyl diphosphate = dimethylallyl diphosphate</text>
        <dbReference type="Rhea" id="RHEA:23284"/>
        <dbReference type="ChEBI" id="CHEBI:57623"/>
        <dbReference type="ChEBI" id="CHEBI:128769"/>
        <dbReference type="EC" id="5.3.3.2"/>
    </reaction>
</comment>
<proteinExistence type="inferred from homology"/>
<comment type="function">
    <text evidence="11">Involved in the biosynthesis of isoprenoids. Catalyzes the 1,3-allylic rearrangement of the homoallylic substrate isopentenyl (IPP) to its allylic isomer, dimethylallyl diphosphate (DMAPP).</text>
</comment>
<keyword evidence="4 11" id="KW-0288">FMN</keyword>
<comment type="subunit">
    <text evidence="10 11">Homooctamer. Dimer of tetramers.</text>
</comment>
<dbReference type="AlphaFoldDB" id="A0A1S8KNS6"/>
<dbReference type="InterPro" id="IPR013785">
    <property type="entry name" value="Aldolase_TIM"/>
</dbReference>
<gene>
    <name evidence="11" type="primary">fni</name>
    <name evidence="13" type="ORF">BWX42_05790</name>
</gene>
<dbReference type="Pfam" id="PF01070">
    <property type="entry name" value="FMN_dh"/>
    <property type="match status" value="1"/>
</dbReference>
<dbReference type="PIRSF" id="PIRSF003314">
    <property type="entry name" value="IPP_isomerase"/>
    <property type="match status" value="1"/>
</dbReference>
<dbReference type="PANTHER" id="PTHR43665:SF1">
    <property type="entry name" value="ISOPENTENYL-DIPHOSPHATE DELTA-ISOMERASE"/>
    <property type="match status" value="1"/>
</dbReference>
<evidence type="ECO:0000256" key="4">
    <source>
        <dbReference type="ARBA" id="ARBA00022643"/>
    </source>
</evidence>
<feature type="binding site" evidence="11">
    <location>
        <begin position="282"/>
        <end position="283"/>
    </location>
    <ligand>
        <name>FMN</name>
        <dbReference type="ChEBI" id="CHEBI:58210"/>
    </ligand>
</feature>
<evidence type="ECO:0000256" key="9">
    <source>
        <dbReference type="ARBA" id="ARBA00023235"/>
    </source>
</evidence>
<dbReference type="GO" id="GO:0008299">
    <property type="term" value="P:isoprenoid biosynthetic process"/>
    <property type="evidence" value="ECO:0007669"/>
    <property type="project" value="UniProtKB-UniRule"/>
</dbReference>
<dbReference type="PANTHER" id="PTHR43665">
    <property type="entry name" value="ISOPENTENYL-DIPHOSPHATE DELTA-ISOMERASE"/>
    <property type="match status" value="1"/>
</dbReference>
<evidence type="ECO:0000256" key="3">
    <source>
        <dbReference type="ARBA" id="ARBA00022630"/>
    </source>
</evidence>
<dbReference type="InterPro" id="IPR000262">
    <property type="entry name" value="FMN-dep_DH"/>
</dbReference>